<accession>A0A9Q0G826</accession>
<keyword evidence="4" id="KW-1185">Reference proteome</keyword>
<sequence length="84" mass="9281">MQRKNAVRVSGSMVDAVNAATRSRLSTEGRALAATIARVMKQTDQCLTASHAIKEIGDIENWMKKTMEFDCKSITASIKNIHQD</sequence>
<dbReference type="InterPro" id="IPR009395">
    <property type="entry name" value="BLOC1S1"/>
</dbReference>
<dbReference type="GO" id="GO:0016197">
    <property type="term" value="P:endosomal transport"/>
    <property type="evidence" value="ECO:0007669"/>
    <property type="project" value="TreeGrafter"/>
</dbReference>
<dbReference type="AlphaFoldDB" id="A0A9Q0G826"/>
<dbReference type="Proteomes" id="UP001141552">
    <property type="component" value="Unassembled WGS sequence"/>
</dbReference>
<dbReference type="EMBL" id="JAKUCV010001721">
    <property type="protein sequence ID" value="KAJ4845314.1"/>
    <property type="molecule type" value="Genomic_DNA"/>
</dbReference>
<comment type="caution">
    <text evidence="3">The sequence shown here is derived from an EMBL/GenBank/DDBJ whole genome shotgun (WGS) entry which is preliminary data.</text>
</comment>
<organism evidence="3 4">
    <name type="scientific">Turnera subulata</name>
    <dbReference type="NCBI Taxonomy" id="218843"/>
    <lineage>
        <taxon>Eukaryota</taxon>
        <taxon>Viridiplantae</taxon>
        <taxon>Streptophyta</taxon>
        <taxon>Embryophyta</taxon>
        <taxon>Tracheophyta</taxon>
        <taxon>Spermatophyta</taxon>
        <taxon>Magnoliopsida</taxon>
        <taxon>eudicotyledons</taxon>
        <taxon>Gunneridae</taxon>
        <taxon>Pentapetalae</taxon>
        <taxon>rosids</taxon>
        <taxon>fabids</taxon>
        <taxon>Malpighiales</taxon>
        <taxon>Passifloraceae</taxon>
        <taxon>Turnera</taxon>
    </lineage>
</organism>
<evidence type="ECO:0000256" key="1">
    <source>
        <dbReference type="ARBA" id="ARBA00007133"/>
    </source>
</evidence>
<dbReference type="GO" id="GO:0031083">
    <property type="term" value="C:BLOC-1 complex"/>
    <property type="evidence" value="ECO:0007669"/>
    <property type="project" value="InterPro"/>
</dbReference>
<evidence type="ECO:0000256" key="2">
    <source>
        <dbReference type="ARBA" id="ARBA00019577"/>
    </source>
</evidence>
<evidence type="ECO:0000313" key="4">
    <source>
        <dbReference type="Proteomes" id="UP001141552"/>
    </source>
</evidence>
<dbReference type="PANTHER" id="PTHR13073:SF0">
    <property type="entry name" value="BIOGENESIS OF LYSOSOME-RELATED ORGANELLES COMPLEX 1 SUBUNIT 1"/>
    <property type="match status" value="1"/>
</dbReference>
<reference evidence="3" key="1">
    <citation type="submission" date="2022-02" db="EMBL/GenBank/DDBJ databases">
        <authorList>
            <person name="Henning P.M."/>
            <person name="McCubbin A.G."/>
            <person name="Shore J.S."/>
        </authorList>
    </citation>
    <scope>NUCLEOTIDE SEQUENCE</scope>
    <source>
        <strain evidence="3">F60SS</strain>
        <tissue evidence="3">Leaves</tissue>
    </source>
</reference>
<dbReference type="PANTHER" id="PTHR13073">
    <property type="entry name" value="BLOC-1 COMPLEX SUBUNIT 1"/>
    <property type="match status" value="1"/>
</dbReference>
<dbReference type="Pfam" id="PF06320">
    <property type="entry name" value="GCN5L1"/>
    <property type="match status" value="1"/>
</dbReference>
<protein>
    <recommendedName>
        <fullName evidence="2">Biogenesis of lysosome-related organelles complex 1 subunit 1</fullName>
    </recommendedName>
</protein>
<reference evidence="3" key="2">
    <citation type="journal article" date="2023" name="Plants (Basel)">
        <title>Annotation of the Turnera subulata (Passifloraceae) Draft Genome Reveals the S-Locus Evolved after the Divergence of Turneroideae from Passifloroideae in a Stepwise Manner.</title>
        <authorList>
            <person name="Henning P.M."/>
            <person name="Roalson E.H."/>
            <person name="Mir W."/>
            <person name="McCubbin A.G."/>
            <person name="Shore J.S."/>
        </authorList>
    </citation>
    <scope>NUCLEOTIDE SEQUENCE</scope>
    <source>
        <strain evidence="3">F60SS</strain>
    </source>
</reference>
<comment type="similarity">
    <text evidence="1">Belongs to the BLOC1S1 family.</text>
</comment>
<gene>
    <name evidence="3" type="ORF">Tsubulata_025423</name>
</gene>
<dbReference type="OrthoDB" id="20018at2759"/>
<name>A0A9Q0G826_9ROSI</name>
<proteinExistence type="inferred from homology"/>
<evidence type="ECO:0000313" key="3">
    <source>
        <dbReference type="EMBL" id="KAJ4845314.1"/>
    </source>
</evidence>